<feature type="compositionally biased region" description="Basic and acidic residues" evidence="6">
    <location>
        <begin position="600"/>
        <end position="609"/>
    </location>
</feature>
<evidence type="ECO:0000313" key="11">
    <source>
        <dbReference type="Proteomes" id="UP001159641"/>
    </source>
</evidence>
<feature type="domain" description="HSac2" evidence="9">
    <location>
        <begin position="680"/>
        <end position="845"/>
    </location>
</feature>
<evidence type="ECO:0000259" key="8">
    <source>
        <dbReference type="PROSITE" id="PS50275"/>
    </source>
</evidence>
<dbReference type="InterPro" id="IPR019013">
    <property type="entry name" value="Vma21"/>
</dbReference>
<dbReference type="Proteomes" id="UP001159641">
    <property type="component" value="Unassembled WGS sequence"/>
</dbReference>
<gene>
    <name evidence="10" type="ORF">J1605_022122</name>
</gene>
<evidence type="ECO:0000256" key="4">
    <source>
        <dbReference type="ARBA" id="ARBA00023136"/>
    </source>
</evidence>
<feature type="compositionally biased region" description="Polar residues" evidence="6">
    <location>
        <begin position="1064"/>
        <end position="1085"/>
    </location>
</feature>
<dbReference type="AlphaFoldDB" id="A0AB34HF20"/>
<feature type="region of interest" description="Disordered" evidence="6">
    <location>
        <begin position="1064"/>
        <end position="1102"/>
    </location>
</feature>
<keyword evidence="4 7" id="KW-0472">Membrane</keyword>
<dbReference type="PROSITE" id="PS51791">
    <property type="entry name" value="HSAC2"/>
    <property type="match status" value="2"/>
</dbReference>
<evidence type="ECO:0000313" key="10">
    <source>
        <dbReference type="EMBL" id="KAJ8789595.1"/>
    </source>
</evidence>
<protein>
    <recommendedName>
        <fullName evidence="12">Phosphatidylinositide phosphatase SAC2</fullName>
    </recommendedName>
</protein>
<feature type="domain" description="HSac2" evidence="9">
    <location>
        <begin position="489"/>
        <end position="524"/>
    </location>
</feature>
<dbReference type="GO" id="GO:0046856">
    <property type="term" value="P:phosphatidylinositol dephosphorylation"/>
    <property type="evidence" value="ECO:0007669"/>
    <property type="project" value="TreeGrafter"/>
</dbReference>
<feature type="region of interest" description="Disordered" evidence="6">
    <location>
        <begin position="918"/>
        <end position="958"/>
    </location>
</feature>
<name>A0AB34HF20_ESCRO</name>
<proteinExistence type="predicted"/>
<organism evidence="10 11">
    <name type="scientific">Eschrichtius robustus</name>
    <name type="common">California gray whale</name>
    <name type="synonym">Eschrichtius gibbosus</name>
    <dbReference type="NCBI Taxonomy" id="9764"/>
    <lineage>
        <taxon>Eukaryota</taxon>
        <taxon>Metazoa</taxon>
        <taxon>Chordata</taxon>
        <taxon>Craniata</taxon>
        <taxon>Vertebrata</taxon>
        <taxon>Euteleostomi</taxon>
        <taxon>Mammalia</taxon>
        <taxon>Eutheria</taxon>
        <taxon>Laurasiatheria</taxon>
        <taxon>Artiodactyla</taxon>
        <taxon>Whippomorpha</taxon>
        <taxon>Cetacea</taxon>
        <taxon>Mysticeti</taxon>
        <taxon>Eschrichtiidae</taxon>
        <taxon>Eschrichtius</taxon>
    </lineage>
</organism>
<sequence>MLCKKHHFGINKPEKIIPSPDDSKFLLKTFTHIKSNVSAPNKKKVKESKEKEKLERRLLEELLKMFMDSESFYYSLTYDLTNSVQRQSAGEREPCPLWQKVDDRFFWNKYMIQDLTEIGTPDVDFWIIPIIQGFVQIEELVVNYNESSDDEKSSPETPPQESTCVDDIHPRFLVALISRRSRHRAGMRYKRRGVDKNGNVANYVETEQLIHVHNHTLSFIQTRGSVPVFWSQVGYRYNPRPRLDRSEKDTVAYFCAHFEEQLKIYKKQVIINLVDQAGREKIIGDAYLKQVLLFNNSHLTYVSFDFHEHCRGMKFENVQTLTDAIYDIILDMKWCWVDQAGVICKQEGIFRVNCMDCLDRTNVVQAAIARVVMEQQLKKLGVMPPEQPLPVKCNRIYQIMWANNGDSISRQYAGTAALKGDFTRTGERKLAGVMKDGVNSANRYYLNRFKDAYRQAVIDLMQGIPVTEDLYSIFTKEKEHEALHKENQRSHQELISQLLQSYMKLLLPDNEKFHGGWALIDCDPRDQCLTHFTAITALFKYLAEKVTNAPSCAAQQEWLLFPFSLPPSTPAGTVQHSFVPFAWFLPSFVLTRFDSWTDGRTDGRTDGMPRSHRPPPTAQRQANATGSAAGNAAEPKPEGGSLATTFKIFLLFAGLMVKVPVGLYFSCKLLLFQSLLLMSPDDSGFYATIVAVVGLHVVLAVFVFIVWKEGMPDCLIDATHRDVDVLLLLSNSAYYVAYYDDEVDKVNQYQRLSLEDLEKIEIGPEPTLFGKAKFSCMRLHYRYKEASGYFHTLRAVMRNPEEDGKDTLQCIAEMLQITKQAMGLDVPIIEKKLERKSSKPHEDIIGIRSQNQGSLAQGKNFLMSKFSSLNQKVKQTKSNVNIGNLRKLGNFTKPEMKVNFLKPNLKVNLWKSDSSLETMENTSVMDNKPQAESDGEMSSDNDSYHSDEFLTNSKSDEDRQLANSLENVGPVDYVLPSCGIIASIPRLGSRSQSISSTDISIHVPSEVTLAHESGLGKGYESSLKKSPSADNIHTLTGFAKPVDIYCHRFVQDAQNKMTQLLETRSVSQQASEEGNQMTNQVSNEEAQFESAEQIPSRPSQLDVSFSAAGPQLLSVEPVHSVVSQKTPGSESGTLELERGLHITPSPSESCSSRAVSPFAKIRSSMVQVANITQAGLTQGISFAVAKVQKSPAEPEGVNEVQQNELKNMFTQCQTRIIQI</sequence>
<evidence type="ECO:0000256" key="1">
    <source>
        <dbReference type="ARBA" id="ARBA00022692"/>
    </source>
</evidence>
<evidence type="ECO:0000256" key="2">
    <source>
        <dbReference type="ARBA" id="ARBA00022824"/>
    </source>
</evidence>
<accession>A0AB34HF20</accession>
<dbReference type="GO" id="GO:0070072">
    <property type="term" value="P:vacuolar proton-transporting V-type ATPase complex assembly"/>
    <property type="evidence" value="ECO:0007669"/>
    <property type="project" value="InterPro"/>
</dbReference>
<dbReference type="GO" id="GO:0043812">
    <property type="term" value="F:phosphatidylinositol-4-phosphate phosphatase activity"/>
    <property type="evidence" value="ECO:0007669"/>
    <property type="project" value="TreeGrafter"/>
</dbReference>
<dbReference type="GO" id="GO:2001135">
    <property type="term" value="P:regulation of endocytic recycling"/>
    <property type="evidence" value="ECO:0007669"/>
    <property type="project" value="TreeGrafter"/>
</dbReference>
<evidence type="ECO:0000259" key="9">
    <source>
        <dbReference type="PROSITE" id="PS51791"/>
    </source>
</evidence>
<dbReference type="InterPro" id="IPR022158">
    <property type="entry name" value="Inositol_phosphatase"/>
</dbReference>
<dbReference type="InterPro" id="IPR002013">
    <property type="entry name" value="SAC_dom"/>
</dbReference>
<feature type="transmembrane region" description="Helical" evidence="7">
    <location>
        <begin position="684"/>
        <end position="707"/>
    </location>
</feature>
<dbReference type="GO" id="GO:0005769">
    <property type="term" value="C:early endosome"/>
    <property type="evidence" value="ECO:0007669"/>
    <property type="project" value="TreeGrafter"/>
</dbReference>
<dbReference type="Pfam" id="PF09446">
    <property type="entry name" value="VMA21"/>
    <property type="match status" value="1"/>
</dbReference>
<feature type="domain" description="SAC" evidence="8">
    <location>
        <begin position="63"/>
        <end position="414"/>
    </location>
</feature>
<evidence type="ECO:0000256" key="3">
    <source>
        <dbReference type="ARBA" id="ARBA00022989"/>
    </source>
</evidence>
<keyword evidence="5" id="KW-0968">Cytoplasmic vesicle</keyword>
<dbReference type="Pfam" id="PF02383">
    <property type="entry name" value="Syja_N"/>
    <property type="match status" value="1"/>
</dbReference>
<evidence type="ECO:0000256" key="6">
    <source>
        <dbReference type="SAM" id="MobiDB-lite"/>
    </source>
</evidence>
<feature type="region of interest" description="Disordered" evidence="6">
    <location>
        <begin position="600"/>
        <end position="637"/>
    </location>
</feature>
<comment type="caution">
    <text evidence="10">The sequence shown here is derived from an EMBL/GenBank/DDBJ whole genome shotgun (WGS) entry which is preliminary data.</text>
</comment>
<keyword evidence="2" id="KW-0256">Endoplasmic reticulum</keyword>
<feature type="transmembrane region" description="Helical" evidence="7">
    <location>
        <begin position="648"/>
        <end position="672"/>
    </location>
</feature>
<keyword evidence="3 7" id="KW-1133">Transmembrane helix</keyword>
<dbReference type="Pfam" id="PF12456">
    <property type="entry name" value="hSac2"/>
    <property type="match status" value="1"/>
</dbReference>
<keyword evidence="11" id="KW-1185">Reference proteome</keyword>
<reference evidence="10 11" key="1">
    <citation type="submission" date="2022-11" db="EMBL/GenBank/DDBJ databases">
        <title>Whole genome sequence of Eschrichtius robustus ER-17-0199.</title>
        <authorList>
            <person name="Bruniche-Olsen A."/>
            <person name="Black A.N."/>
            <person name="Fields C.J."/>
            <person name="Walden K."/>
            <person name="Dewoody J.A."/>
        </authorList>
    </citation>
    <scope>NUCLEOTIDE SEQUENCE [LARGE SCALE GENOMIC DNA]</scope>
    <source>
        <strain evidence="10">ER-17-0199</strain>
        <tissue evidence="10">Blubber</tissue>
    </source>
</reference>
<evidence type="ECO:0000256" key="7">
    <source>
        <dbReference type="SAM" id="Phobius"/>
    </source>
</evidence>
<feature type="compositionally biased region" description="Basic and acidic residues" evidence="6">
    <location>
        <begin position="942"/>
        <end position="958"/>
    </location>
</feature>
<dbReference type="PANTHER" id="PTHR45662">
    <property type="entry name" value="PHOSPHATIDYLINOSITIDE PHOSPHATASE SAC1"/>
    <property type="match status" value="1"/>
</dbReference>
<evidence type="ECO:0008006" key="12">
    <source>
        <dbReference type="Google" id="ProtNLM"/>
    </source>
</evidence>
<dbReference type="InterPro" id="IPR034753">
    <property type="entry name" value="hSac2"/>
</dbReference>
<dbReference type="GO" id="GO:0045334">
    <property type="term" value="C:clathrin-coated endocytic vesicle"/>
    <property type="evidence" value="ECO:0007669"/>
    <property type="project" value="TreeGrafter"/>
</dbReference>
<dbReference type="PROSITE" id="PS50275">
    <property type="entry name" value="SAC"/>
    <property type="match status" value="1"/>
</dbReference>
<dbReference type="PANTHER" id="PTHR45662:SF8">
    <property type="entry name" value="PHOSPHATIDYLINOSITIDE PHOSPHATASE SAC2"/>
    <property type="match status" value="1"/>
</dbReference>
<dbReference type="EMBL" id="JAIQCJ010001425">
    <property type="protein sequence ID" value="KAJ8789595.1"/>
    <property type="molecule type" value="Genomic_DNA"/>
</dbReference>
<keyword evidence="1 7" id="KW-0812">Transmembrane</keyword>
<evidence type="ECO:0000256" key="5">
    <source>
        <dbReference type="ARBA" id="ARBA00023329"/>
    </source>
</evidence>
<feature type="compositionally biased region" description="Low complexity" evidence="6">
    <location>
        <begin position="622"/>
        <end position="633"/>
    </location>
</feature>